<keyword evidence="2" id="KW-1185">Reference proteome</keyword>
<dbReference type="AlphaFoldDB" id="A0A1N7JBD4"/>
<accession>A0A1N7JBD4</accession>
<dbReference type="RefSeq" id="WP_076599187.1">
    <property type="nucleotide sequence ID" value="NZ_CP046976.1"/>
</dbReference>
<dbReference type="InterPro" id="IPR010985">
    <property type="entry name" value="Ribbon_hlx_hlx"/>
</dbReference>
<evidence type="ECO:0000313" key="2">
    <source>
        <dbReference type="Proteomes" id="UP000186292"/>
    </source>
</evidence>
<dbReference type="Proteomes" id="UP000186292">
    <property type="component" value="Unassembled WGS sequence"/>
</dbReference>
<proteinExistence type="predicted"/>
<name>A0A1N7JBD4_9CORY</name>
<reference evidence="2" key="1">
    <citation type="submission" date="2017-01" db="EMBL/GenBank/DDBJ databases">
        <authorList>
            <person name="Varghese N."/>
            <person name="Submissions S."/>
        </authorList>
    </citation>
    <scope>NUCLEOTIDE SEQUENCE [LARGE SCALE GENOMIC DNA]</scope>
    <source>
        <strain evidence="2">DSM 44531</strain>
    </source>
</reference>
<dbReference type="InterPro" id="IPR008651">
    <property type="entry name" value="Uncharacterised_HicB"/>
</dbReference>
<dbReference type="InterPro" id="IPR035069">
    <property type="entry name" value="TTHA1013/TTHA0281-like"/>
</dbReference>
<sequence>MNADKYTYQVGWSQEDEQFVATVREFPSLSWLEDSRDAAEKGILSLVEEVLADLLESGDPVPQPLGMREFSGRFNVRISPSLHRKLVDEAENEGISLNALVTQKLASA</sequence>
<gene>
    <name evidence="1" type="ORF">SAMN05444817_105106</name>
</gene>
<dbReference type="GO" id="GO:0006355">
    <property type="term" value="P:regulation of DNA-templated transcription"/>
    <property type="evidence" value="ECO:0007669"/>
    <property type="project" value="InterPro"/>
</dbReference>
<protein>
    <submittedName>
        <fullName evidence="1">HicB family protein</fullName>
    </submittedName>
</protein>
<dbReference type="Pfam" id="PF05534">
    <property type="entry name" value="HicB"/>
    <property type="match status" value="1"/>
</dbReference>
<evidence type="ECO:0000313" key="1">
    <source>
        <dbReference type="EMBL" id="SIS46576.1"/>
    </source>
</evidence>
<dbReference type="SUPFAM" id="SSF47598">
    <property type="entry name" value="Ribbon-helix-helix"/>
    <property type="match status" value="1"/>
</dbReference>
<organism evidence="1 2">
    <name type="scientific">Corynebacterium appendicis CIP 107643</name>
    <dbReference type="NCBI Taxonomy" id="1161099"/>
    <lineage>
        <taxon>Bacteria</taxon>
        <taxon>Bacillati</taxon>
        <taxon>Actinomycetota</taxon>
        <taxon>Actinomycetes</taxon>
        <taxon>Mycobacteriales</taxon>
        <taxon>Corynebacteriaceae</taxon>
        <taxon>Corynebacterium</taxon>
    </lineage>
</organism>
<dbReference type="EMBL" id="FTOF01000005">
    <property type="protein sequence ID" value="SIS46576.1"/>
    <property type="molecule type" value="Genomic_DNA"/>
</dbReference>
<dbReference type="SUPFAM" id="SSF143100">
    <property type="entry name" value="TTHA1013/TTHA0281-like"/>
    <property type="match status" value="1"/>
</dbReference>
<dbReference type="OrthoDB" id="5297106at2"/>